<evidence type="ECO:0000313" key="5">
    <source>
        <dbReference type="Proteomes" id="UP000673821"/>
    </source>
</evidence>
<keyword evidence="5" id="KW-1185">Reference proteome</keyword>
<dbReference type="InterPro" id="IPR036249">
    <property type="entry name" value="Thioredoxin-like_sf"/>
</dbReference>
<dbReference type="RefSeq" id="WP_054033680.1">
    <property type="nucleotide sequence ID" value="NZ_CAJNAW010000005.1"/>
</dbReference>
<dbReference type="PANTHER" id="PTHR44051:SF8">
    <property type="entry name" value="GLUTATHIONE S-TRANSFERASE GSTA"/>
    <property type="match status" value="1"/>
</dbReference>
<evidence type="ECO:0000259" key="3">
    <source>
        <dbReference type="PROSITE" id="PS50405"/>
    </source>
</evidence>
<accession>A0ABN7M171</accession>
<dbReference type="SUPFAM" id="SSF47616">
    <property type="entry name" value="GST C-terminal domain-like"/>
    <property type="match status" value="1"/>
</dbReference>
<evidence type="ECO:0000313" key="4">
    <source>
        <dbReference type="EMBL" id="CAE6778792.1"/>
    </source>
</evidence>
<dbReference type="SFLD" id="SFLDS00019">
    <property type="entry name" value="Glutathione_Transferase_(cytos"/>
    <property type="match status" value="1"/>
</dbReference>
<keyword evidence="4" id="KW-0808">Transferase</keyword>
<dbReference type="CDD" id="cd03188">
    <property type="entry name" value="GST_C_Beta"/>
    <property type="match status" value="1"/>
</dbReference>
<reference evidence="4 5" key="1">
    <citation type="submission" date="2021-02" db="EMBL/GenBank/DDBJ databases">
        <authorList>
            <person name="Vanwijnsberghe S."/>
        </authorList>
    </citation>
    <scope>NUCLEOTIDE SEQUENCE [LARGE SCALE GENOMIC DNA]</scope>
    <source>
        <strain evidence="4 5">R-69776</strain>
    </source>
</reference>
<dbReference type="PANTHER" id="PTHR44051">
    <property type="entry name" value="GLUTATHIONE S-TRANSFERASE-RELATED"/>
    <property type="match status" value="1"/>
</dbReference>
<dbReference type="Gene3D" id="3.40.30.10">
    <property type="entry name" value="Glutaredoxin"/>
    <property type="match status" value="1"/>
</dbReference>
<dbReference type="PROSITE" id="PS50404">
    <property type="entry name" value="GST_NTER"/>
    <property type="match status" value="1"/>
</dbReference>
<dbReference type="EC" id="2.5.1.18" evidence="4"/>
<comment type="caution">
    <text evidence="4">The sequence shown here is derived from an EMBL/GenBank/DDBJ whole genome shotgun (WGS) entry which is preliminary data.</text>
</comment>
<comment type="similarity">
    <text evidence="1">Belongs to the GST superfamily.</text>
</comment>
<dbReference type="SFLD" id="SFLDG01150">
    <property type="entry name" value="Main.1:_Beta-like"/>
    <property type="match status" value="1"/>
</dbReference>
<dbReference type="SFLD" id="SFLDG00358">
    <property type="entry name" value="Main_(cytGST)"/>
    <property type="match status" value="1"/>
</dbReference>
<dbReference type="InterPro" id="IPR004045">
    <property type="entry name" value="Glutathione_S-Trfase_N"/>
</dbReference>
<feature type="domain" description="GST N-terminal" evidence="2">
    <location>
        <begin position="2"/>
        <end position="82"/>
    </location>
</feature>
<sequence length="210" mass="23533">MKHPKLYYCPGHMSFASHVILTEIGKPFEAITVSVKDGATQSPEFKRINPKGKIPVLDTGSEILTESAAILYYLALTNPECRLVPDSAMGVSRAIEWTNWLSTILAGPVGQHVRPERFTNEEHARPGVKEKGTENLLIAYAEINDRLAGQEWALGDCYSIVDPTLLIFFKWGNQLKLDMSQFGHWCEHAKRMERRPAVQAALAAENISIW</sequence>
<dbReference type="InterPro" id="IPR010987">
    <property type="entry name" value="Glutathione-S-Trfase_C-like"/>
</dbReference>
<dbReference type="CDD" id="cd03057">
    <property type="entry name" value="GST_N_Beta"/>
    <property type="match status" value="1"/>
</dbReference>
<gene>
    <name evidence="4" type="primary">gstB_3</name>
    <name evidence="4" type="ORF">R69776_04206</name>
</gene>
<protein>
    <submittedName>
        <fullName evidence="4">Glutathione S-transferase GST-6.0</fullName>
        <ecNumber evidence="4">2.5.1.18</ecNumber>
    </submittedName>
</protein>
<dbReference type="GO" id="GO:0004364">
    <property type="term" value="F:glutathione transferase activity"/>
    <property type="evidence" value="ECO:0007669"/>
    <property type="project" value="UniProtKB-EC"/>
</dbReference>
<dbReference type="Pfam" id="PF00043">
    <property type="entry name" value="GST_C"/>
    <property type="match status" value="1"/>
</dbReference>
<organism evidence="4 5">
    <name type="scientific">Paraburkholderia nemoris</name>
    <dbReference type="NCBI Taxonomy" id="2793076"/>
    <lineage>
        <taxon>Bacteria</taxon>
        <taxon>Pseudomonadati</taxon>
        <taxon>Pseudomonadota</taxon>
        <taxon>Betaproteobacteria</taxon>
        <taxon>Burkholderiales</taxon>
        <taxon>Burkholderiaceae</taxon>
        <taxon>Paraburkholderia</taxon>
    </lineage>
</organism>
<dbReference type="Gene3D" id="1.20.1050.10">
    <property type="match status" value="1"/>
</dbReference>
<dbReference type="InterPro" id="IPR036282">
    <property type="entry name" value="Glutathione-S-Trfase_C_sf"/>
</dbReference>
<dbReference type="SUPFAM" id="SSF52833">
    <property type="entry name" value="Thioredoxin-like"/>
    <property type="match status" value="1"/>
</dbReference>
<dbReference type="InterPro" id="IPR040079">
    <property type="entry name" value="Glutathione_S-Trfase"/>
</dbReference>
<feature type="domain" description="GST C-terminal" evidence="3">
    <location>
        <begin position="87"/>
        <end position="210"/>
    </location>
</feature>
<proteinExistence type="inferred from homology"/>
<dbReference type="Proteomes" id="UP000673821">
    <property type="component" value="Unassembled WGS sequence"/>
</dbReference>
<evidence type="ECO:0000256" key="1">
    <source>
        <dbReference type="RuleBase" id="RU003494"/>
    </source>
</evidence>
<name>A0ABN7M171_9BURK</name>
<dbReference type="EMBL" id="CAJNBH010000012">
    <property type="protein sequence ID" value="CAE6778792.1"/>
    <property type="molecule type" value="Genomic_DNA"/>
</dbReference>
<dbReference type="InterPro" id="IPR004046">
    <property type="entry name" value="GST_C"/>
</dbReference>
<dbReference type="GeneID" id="97052666"/>
<dbReference type="PROSITE" id="PS50405">
    <property type="entry name" value="GST_CTER"/>
    <property type="match status" value="1"/>
</dbReference>
<dbReference type="Pfam" id="PF02798">
    <property type="entry name" value="GST_N"/>
    <property type="match status" value="1"/>
</dbReference>
<evidence type="ECO:0000259" key="2">
    <source>
        <dbReference type="PROSITE" id="PS50404"/>
    </source>
</evidence>